<evidence type="ECO:0000313" key="9">
    <source>
        <dbReference type="Proteomes" id="UP000242188"/>
    </source>
</evidence>
<evidence type="ECO:0000256" key="3">
    <source>
        <dbReference type="ARBA" id="ARBA00022729"/>
    </source>
</evidence>
<feature type="chain" id="PRO_5033291840" evidence="5">
    <location>
        <begin position="27"/>
        <end position="165"/>
    </location>
</feature>
<keyword evidence="4" id="KW-1015">Disulfide bond</keyword>
<dbReference type="Gene3D" id="2.10.90.10">
    <property type="entry name" value="Cystine-knot cytokines"/>
    <property type="match status" value="1"/>
</dbReference>
<dbReference type="Pfam" id="PF03045">
    <property type="entry name" value="DAN"/>
    <property type="match status" value="1"/>
</dbReference>
<keyword evidence="9" id="KW-1185">Reference proteome</keyword>
<dbReference type="InterPro" id="IPR006207">
    <property type="entry name" value="Cys_knot_C"/>
</dbReference>
<evidence type="ECO:0000256" key="1">
    <source>
        <dbReference type="ARBA" id="ARBA00004613"/>
    </source>
</evidence>
<accession>A0A210R5R2</accession>
<keyword evidence="3 5" id="KW-0732">Signal</keyword>
<feature type="signal peptide" evidence="5">
    <location>
        <begin position="1"/>
        <end position="26"/>
    </location>
</feature>
<comment type="subcellular location">
    <subcellularLocation>
        <location evidence="1">Secreted</location>
    </subcellularLocation>
</comment>
<dbReference type="AlphaFoldDB" id="A0A210R5R2"/>
<keyword evidence="2" id="KW-0964">Secreted</keyword>
<organism evidence="8 9">
    <name type="scientific">Mizuhopecten yessoensis</name>
    <name type="common">Japanese scallop</name>
    <name type="synonym">Patinopecten yessoensis</name>
    <dbReference type="NCBI Taxonomy" id="6573"/>
    <lineage>
        <taxon>Eukaryota</taxon>
        <taxon>Metazoa</taxon>
        <taxon>Spiralia</taxon>
        <taxon>Lophotrochozoa</taxon>
        <taxon>Mollusca</taxon>
        <taxon>Bivalvia</taxon>
        <taxon>Autobranchia</taxon>
        <taxon>Pteriomorphia</taxon>
        <taxon>Pectinida</taxon>
        <taxon>Pectinoidea</taxon>
        <taxon>Pectinidae</taxon>
        <taxon>Mizuhopecten</taxon>
    </lineage>
</organism>
<dbReference type="GO" id="GO:0005576">
    <property type="term" value="C:extracellular region"/>
    <property type="evidence" value="ECO:0007669"/>
    <property type="project" value="UniProtKB-SubCell"/>
</dbReference>
<proteinExistence type="evidence at transcript level"/>
<dbReference type="EMBL" id="MH045206">
    <property type="protein sequence ID" value="AXN93474.1"/>
    <property type="molecule type" value="mRNA"/>
</dbReference>
<gene>
    <name evidence="8" type="ORF">KP79_PYT12002</name>
</gene>
<dbReference type="InterPro" id="IPR029034">
    <property type="entry name" value="Cystine-knot_cytokine"/>
</dbReference>
<dbReference type="InterPro" id="IPR004133">
    <property type="entry name" value="DAN_dom"/>
</dbReference>
<evidence type="ECO:0000259" key="6">
    <source>
        <dbReference type="SMART" id="SM00041"/>
    </source>
</evidence>
<evidence type="ECO:0000256" key="4">
    <source>
        <dbReference type="ARBA" id="ARBA00023157"/>
    </source>
</evidence>
<feature type="domain" description="CTCK" evidence="6">
    <location>
        <begin position="30"/>
        <end position="118"/>
    </location>
</feature>
<dbReference type="EMBL" id="NEDP02000241">
    <property type="protein sequence ID" value="OWF56234.1"/>
    <property type="molecule type" value="Genomic_DNA"/>
</dbReference>
<dbReference type="SMART" id="SM00041">
    <property type="entry name" value="CT"/>
    <property type="match status" value="1"/>
</dbReference>
<evidence type="ECO:0000313" key="8">
    <source>
        <dbReference type="EMBL" id="OWF56234.1"/>
    </source>
</evidence>
<sequence length="165" mass="18630">MAEMAKFPRIEQICVYLVLLLTVVNCQCNRGRIRHTLTYHNCQPKRLLSWGCAGTCQAYSRPSSTVPGDIEHFCECCKHTEFETRRTILQCPSTDGLSFRRIAVRVNIPSGCACRPCSALPHHILSAEEELRNGKRTSKNQTVKNVAPFAYNETIEDVDDVDSLK</sequence>
<dbReference type="STRING" id="6573.A0A210R5R2"/>
<protein>
    <submittedName>
        <fullName evidence="7 8">Bursicon</fullName>
    </submittedName>
</protein>
<dbReference type="Proteomes" id="UP000242188">
    <property type="component" value="Unassembled WGS sequence"/>
</dbReference>
<evidence type="ECO:0000256" key="2">
    <source>
        <dbReference type="ARBA" id="ARBA00022525"/>
    </source>
</evidence>
<reference evidence="8 9" key="1">
    <citation type="journal article" date="2017" name="Nat. Ecol. Evol.">
        <title>Scallop genome provides insights into evolution of bilaterian karyotype and development.</title>
        <authorList>
            <person name="Wang S."/>
            <person name="Zhang J."/>
            <person name="Jiao W."/>
            <person name="Li J."/>
            <person name="Xun X."/>
            <person name="Sun Y."/>
            <person name="Guo X."/>
            <person name="Huan P."/>
            <person name="Dong B."/>
            <person name="Zhang L."/>
            <person name="Hu X."/>
            <person name="Sun X."/>
            <person name="Wang J."/>
            <person name="Zhao C."/>
            <person name="Wang Y."/>
            <person name="Wang D."/>
            <person name="Huang X."/>
            <person name="Wang R."/>
            <person name="Lv J."/>
            <person name="Li Y."/>
            <person name="Zhang Z."/>
            <person name="Liu B."/>
            <person name="Lu W."/>
            <person name="Hui Y."/>
            <person name="Liang J."/>
            <person name="Zhou Z."/>
            <person name="Hou R."/>
            <person name="Li X."/>
            <person name="Liu Y."/>
            <person name="Li H."/>
            <person name="Ning X."/>
            <person name="Lin Y."/>
            <person name="Zhao L."/>
            <person name="Xing Q."/>
            <person name="Dou J."/>
            <person name="Li Y."/>
            <person name="Mao J."/>
            <person name="Guo H."/>
            <person name="Dou H."/>
            <person name="Li T."/>
            <person name="Mu C."/>
            <person name="Jiang W."/>
            <person name="Fu Q."/>
            <person name="Fu X."/>
            <person name="Miao Y."/>
            <person name="Liu J."/>
            <person name="Yu Q."/>
            <person name="Li R."/>
            <person name="Liao H."/>
            <person name="Li X."/>
            <person name="Kong Y."/>
            <person name="Jiang Z."/>
            <person name="Chourrout D."/>
            <person name="Li R."/>
            <person name="Bao Z."/>
        </authorList>
    </citation>
    <scope>NUCLEOTIDE SEQUENCE [LARGE SCALE GENOMIC DNA]</scope>
    <source>
        <strain evidence="8 9">PY_sf001</strain>
    </source>
</reference>
<evidence type="ECO:0000256" key="5">
    <source>
        <dbReference type="SAM" id="SignalP"/>
    </source>
</evidence>
<name>A0A210R5R2_MIZYE</name>
<evidence type="ECO:0000313" key="7">
    <source>
        <dbReference type="EMBL" id="AXN93474.1"/>
    </source>
</evidence>
<reference evidence="7" key="2">
    <citation type="submission" date="2018-03" db="EMBL/GenBank/DDBJ databases">
        <title>Identification and characterization of neuropeptides by transcriptome and proteome analyses in a bivalve mollusc Patinopecten yessoensis.</title>
        <authorList>
            <person name="Zhang M."/>
            <person name="Wang Y."/>
            <person name="Li Y."/>
            <person name="Li W."/>
            <person name="Li R."/>
            <person name="Xie X."/>
            <person name="Wang S."/>
            <person name="Hu X."/>
            <person name="Zhang L."/>
            <person name="Bao Z."/>
        </authorList>
    </citation>
    <scope>NUCLEOTIDE SEQUENCE</scope>
    <source>
        <tissue evidence="7">Ganglion</tissue>
    </source>
</reference>